<evidence type="ECO:0000313" key="6">
    <source>
        <dbReference type="EMBL" id="MDH7638165.1"/>
    </source>
</evidence>
<name>A0ABT6MYS4_9SPHN</name>
<protein>
    <recommendedName>
        <fullName evidence="4">ADP/GDP-polyphosphate phosphotransferase</fullName>
        <ecNumber evidence="4">2.7.4.-</ecNumber>
    </recommendedName>
    <alternativeName>
        <fullName evidence="4">Polyphosphate kinase PPK2</fullName>
    </alternativeName>
</protein>
<sequence length="252" mass="28808">MKKHDYEKQVRDLQLALLRMQQSMMKTGERAVVVLEGRDAAGKDGTIKRITEHLTARATRVVALPKPSDVQLGQWYFQRYVDHLPTSGQLVIFNRSWYNRAGVEVVMGFSTEGQQAEFLRDAPDFERMLVESGIRIVKIWLDIDKSEQNERLEARKDDPLKALKISDMDQVAQDRWKAYSKARDTMLERTHTALAPWVCVRADHKKPARLAVIRHLVKEVAPADIGSKIDGPDPDILFTFEKSAIEDGRLAK</sequence>
<dbReference type="Pfam" id="PF03976">
    <property type="entry name" value="PPK2"/>
    <property type="match status" value="1"/>
</dbReference>
<comment type="function">
    <text evidence="4">Uses inorganic polyphosphate (polyP) as a donor to convert GDP to GTP or ADP to ATP.</text>
</comment>
<dbReference type="EC" id="2.7.4.-" evidence="4"/>
<keyword evidence="7" id="KW-1185">Reference proteome</keyword>
<dbReference type="Gene3D" id="3.40.50.300">
    <property type="entry name" value="P-loop containing nucleotide triphosphate hydrolases"/>
    <property type="match status" value="1"/>
</dbReference>
<comment type="similarity">
    <text evidence="1 4">Belongs to the polyphosphate kinase 2 (PPK2) family. Class I subfamily.</text>
</comment>
<evidence type="ECO:0000259" key="5">
    <source>
        <dbReference type="Pfam" id="PF03976"/>
    </source>
</evidence>
<dbReference type="SUPFAM" id="SSF52540">
    <property type="entry name" value="P-loop containing nucleoside triphosphate hydrolases"/>
    <property type="match status" value="1"/>
</dbReference>
<comment type="subunit">
    <text evidence="4">Homotetramer.</text>
</comment>
<evidence type="ECO:0000256" key="2">
    <source>
        <dbReference type="ARBA" id="ARBA00022679"/>
    </source>
</evidence>
<dbReference type="PIRSF" id="PIRSF028756">
    <property type="entry name" value="PPK2_prd"/>
    <property type="match status" value="1"/>
</dbReference>
<keyword evidence="2 4" id="KW-0808">Transferase</keyword>
<evidence type="ECO:0000256" key="4">
    <source>
        <dbReference type="RuleBase" id="RU369062"/>
    </source>
</evidence>
<feature type="domain" description="Polyphosphate kinase-2-related" evidence="5">
    <location>
        <begin position="2"/>
        <end position="223"/>
    </location>
</feature>
<dbReference type="NCBIfam" id="TIGR03707">
    <property type="entry name" value="PPK2_P_aer"/>
    <property type="match status" value="1"/>
</dbReference>
<dbReference type="RefSeq" id="WP_281043480.1">
    <property type="nucleotide sequence ID" value="NZ_JARYGZ010000001.1"/>
</dbReference>
<evidence type="ECO:0000256" key="3">
    <source>
        <dbReference type="ARBA" id="ARBA00022777"/>
    </source>
</evidence>
<keyword evidence="3 4" id="KW-0418">Kinase</keyword>
<dbReference type="InterPro" id="IPR016898">
    <property type="entry name" value="Polyphosphate_phosphotransfera"/>
</dbReference>
<proteinExistence type="inferred from homology"/>
<reference evidence="6" key="1">
    <citation type="submission" date="2023-04" db="EMBL/GenBank/DDBJ databases">
        <title>Sphingomonas sp. MAHUQ-71 isolated from rice field.</title>
        <authorList>
            <person name="Huq M.A."/>
        </authorList>
    </citation>
    <scope>NUCLEOTIDE SEQUENCE</scope>
    <source>
        <strain evidence="6">MAHUQ-71</strain>
    </source>
</reference>
<dbReference type="PANTHER" id="PTHR34383:SF1">
    <property type="entry name" value="ADP-POLYPHOSPHATE PHOSPHOTRANSFERASE"/>
    <property type="match status" value="1"/>
</dbReference>
<dbReference type="EMBL" id="JARYGZ010000001">
    <property type="protein sequence ID" value="MDH7638165.1"/>
    <property type="molecule type" value="Genomic_DNA"/>
</dbReference>
<dbReference type="PANTHER" id="PTHR34383">
    <property type="entry name" value="POLYPHOSPHATE:AMP PHOSPHOTRANSFERASE-RELATED"/>
    <property type="match status" value="1"/>
</dbReference>
<organism evidence="6 7">
    <name type="scientific">Sphingomonas oryzagri</name>
    <dbReference type="NCBI Taxonomy" id="3042314"/>
    <lineage>
        <taxon>Bacteria</taxon>
        <taxon>Pseudomonadati</taxon>
        <taxon>Pseudomonadota</taxon>
        <taxon>Alphaproteobacteria</taxon>
        <taxon>Sphingomonadales</taxon>
        <taxon>Sphingomonadaceae</taxon>
        <taxon>Sphingomonas</taxon>
    </lineage>
</organism>
<evidence type="ECO:0000313" key="7">
    <source>
        <dbReference type="Proteomes" id="UP001160625"/>
    </source>
</evidence>
<evidence type="ECO:0000256" key="1">
    <source>
        <dbReference type="ARBA" id="ARBA00009924"/>
    </source>
</evidence>
<dbReference type="InterPro" id="IPR027417">
    <property type="entry name" value="P-loop_NTPase"/>
</dbReference>
<gene>
    <name evidence="6" type="primary">ppk2</name>
    <name evidence="6" type="ORF">QGN17_05435</name>
</gene>
<dbReference type="Proteomes" id="UP001160625">
    <property type="component" value="Unassembled WGS sequence"/>
</dbReference>
<dbReference type="InterPro" id="IPR022488">
    <property type="entry name" value="PPK2-related"/>
</dbReference>
<dbReference type="GO" id="GO:0008976">
    <property type="term" value="F:polyphosphate kinase activity"/>
    <property type="evidence" value="ECO:0007669"/>
    <property type="project" value="UniProtKB-EC"/>
</dbReference>
<dbReference type="InterPro" id="IPR022486">
    <property type="entry name" value="PPK2_PA0141"/>
</dbReference>
<accession>A0ABT6MYS4</accession>
<comment type="caution">
    <text evidence="6">The sequence shown here is derived from an EMBL/GenBank/DDBJ whole genome shotgun (WGS) entry which is preliminary data.</text>
</comment>